<dbReference type="Proteomes" id="UP001370490">
    <property type="component" value="Unassembled WGS sequence"/>
</dbReference>
<reference evidence="2 3" key="1">
    <citation type="submission" date="2023-12" db="EMBL/GenBank/DDBJ databases">
        <title>A high-quality genome assembly for Dillenia turbinata (Dilleniales).</title>
        <authorList>
            <person name="Chanderbali A."/>
        </authorList>
    </citation>
    <scope>NUCLEOTIDE SEQUENCE [LARGE SCALE GENOMIC DNA]</scope>
    <source>
        <strain evidence="2">LSX21</strain>
        <tissue evidence="2">Leaf</tissue>
    </source>
</reference>
<sequence length="153" mass="17361">MDLLKPFKAKDHIKMDRDLLKLGDHIYRYGQGKMYTHHGIYIGGEMVIHYTRTEEGGKEASSSETCPVCHYRSDLHRGVAKTCLDCFLAVQDQIYLYQYGVSASEASSFPVGSYSTKQSGPPLEAVDRASQLLMHGFKRYNLLLNNCEDFAHF</sequence>
<dbReference type="PROSITE" id="PS51934">
    <property type="entry name" value="LRAT"/>
    <property type="match status" value="1"/>
</dbReference>
<keyword evidence="3" id="KW-1185">Reference proteome</keyword>
<dbReference type="InterPro" id="IPR007053">
    <property type="entry name" value="LRAT_dom"/>
</dbReference>
<dbReference type="Pfam" id="PF04970">
    <property type="entry name" value="LRAT"/>
    <property type="match status" value="1"/>
</dbReference>
<feature type="domain" description="LRAT" evidence="1">
    <location>
        <begin position="27"/>
        <end position="153"/>
    </location>
</feature>
<dbReference type="PANTHER" id="PTHR46137:SF1">
    <property type="entry name" value="LRAT DOMAIN-CONTAINING PROTEIN"/>
    <property type="match status" value="1"/>
</dbReference>
<evidence type="ECO:0000313" key="2">
    <source>
        <dbReference type="EMBL" id="KAK6946483.1"/>
    </source>
</evidence>
<feature type="non-terminal residue" evidence="2">
    <location>
        <position position="153"/>
    </location>
</feature>
<name>A0AAN8WHA6_9MAGN</name>
<dbReference type="AlphaFoldDB" id="A0AAN8WHA6"/>
<proteinExistence type="predicted"/>
<organism evidence="2 3">
    <name type="scientific">Dillenia turbinata</name>
    <dbReference type="NCBI Taxonomy" id="194707"/>
    <lineage>
        <taxon>Eukaryota</taxon>
        <taxon>Viridiplantae</taxon>
        <taxon>Streptophyta</taxon>
        <taxon>Embryophyta</taxon>
        <taxon>Tracheophyta</taxon>
        <taxon>Spermatophyta</taxon>
        <taxon>Magnoliopsida</taxon>
        <taxon>eudicotyledons</taxon>
        <taxon>Gunneridae</taxon>
        <taxon>Pentapetalae</taxon>
        <taxon>Dilleniales</taxon>
        <taxon>Dilleniaceae</taxon>
        <taxon>Dillenia</taxon>
    </lineage>
</organism>
<evidence type="ECO:0000313" key="3">
    <source>
        <dbReference type="Proteomes" id="UP001370490"/>
    </source>
</evidence>
<dbReference type="Gene3D" id="3.90.1720.10">
    <property type="entry name" value="endopeptidase domain like (from Nostoc punctiforme)"/>
    <property type="match status" value="1"/>
</dbReference>
<dbReference type="EMBL" id="JBAMMX010000002">
    <property type="protein sequence ID" value="KAK6946483.1"/>
    <property type="molecule type" value="Genomic_DNA"/>
</dbReference>
<comment type="caution">
    <text evidence="2">The sequence shown here is derived from an EMBL/GenBank/DDBJ whole genome shotgun (WGS) entry which is preliminary data.</text>
</comment>
<evidence type="ECO:0000259" key="1">
    <source>
        <dbReference type="PROSITE" id="PS51934"/>
    </source>
</evidence>
<accession>A0AAN8WHA6</accession>
<gene>
    <name evidence="2" type="ORF">RJ641_014027</name>
</gene>
<protein>
    <submittedName>
        <fullName evidence="2">LRAT domain</fullName>
    </submittedName>
</protein>
<dbReference type="PANTHER" id="PTHR46137">
    <property type="entry name" value="OS05G0310600 PROTEIN"/>
    <property type="match status" value="1"/>
</dbReference>